<reference evidence="8" key="1">
    <citation type="submission" date="2020-05" db="UniProtKB">
        <authorList>
            <consortium name="EnsemblMetazoa"/>
        </authorList>
    </citation>
    <scope>IDENTIFICATION</scope>
    <source>
        <strain evidence="8">USDA</strain>
    </source>
</reference>
<keyword evidence="9" id="KW-1185">Reference proteome</keyword>
<evidence type="ECO:0000256" key="7">
    <source>
        <dbReference type="RuleBase" id="RU363053"/>
    </source>
</evidence>
<dbReference type="AlphaFoldDB" id="A0A1I8Q099"/>
<evidence type="ECO:0000256" key="6">
    <source>
        <dbReference type="ARBA" id="ARBA00049743"/>
    </source>
</evidence>
<dbReference type="VEuPathDB" id="VectorBase:SCAU012682"/>
<dbReference type="EnsemblMetazoa" id="SCAU012682-RA">
    <property type="protein sequence ID" value="SCAU012682-PA"/>
    <property type="gene ID" value="SCAU012682"/>
</dbReference>
<keyword evidence="3 7" id="KW-0812">Transmembrane</keyword>
<feature type="transmembrane region" description="Helical" evidence="7">
    <location>
        <begin position="130"/>
        <end position="146"/>
    </location>
</feature>
<organism evidence="8 9">
    <name type="scientific">Stomoxys calcitrans</name>
    <name type="common">Stable fly</name>
    <name type="synonym">Conops calcitrans</name>
    <dbReference type="NCBI Taxonomy" id="35570"/>
    <lineage>
        <taxon>Eukaryota</taxon>
        <taxon>Metazoa</taxon>
        <taxon>Ecdysozoa</taxon>
        <taxon>Arthropoda</taxon>
        <taxon>Hexapoda</taxon>
        <taxon>Insecta</taxon>
        <taxon>Pterygota</taxon>
        <taxon>Neoptera</taxon>
        <taxon>Endopterygota</taxon>
        <taxon>Diptera</taxon>
        <taxon>Brachycera</taxon>
        <taxon>Muscomorpha</taxon>
        <taxon>Muscoidea</taxon>
        <taxon>Muscidae</taxon>
        <taxon>Stomoxys</taxon>
    </lineage>
</organism>
<comment type="similarity">
    <text evidence="2 7">Belongs to the peroxisomal membrane protein PXMP2/4 family.</text>
</comment>
<accession>A0A1I8Q099</accession>
<protein>
    <recommendedName>
        <fullName evidence="6">Mitochondrial inner membrane protein Mpv17</fullName>
    </recommendedName>
</protein>
<evidence type="ECO:0000313" key="9">
    <source>
        <dbReference type="Proteomes" id="UP000095300"/>
    </source>
</evidence>
<dbReference type="GO" id="GO:0005739">
    <property type="term" value="C:mitochondrion"/>
    <property type="evidence" value="ECO:0007669"/>
    <property type="project" value="TreeGrafter"/>
</dbReference>
<dbReference type="PANTHER" id="PTHR11266">
    <property type="entry name" value="PEROXISOMAL MEMBRANE PROTEIN 2, PXMP2 MPV17"/>
    <property type="match status" value="1"/>
</dbReference>
<evidence type="ECO:0000256" key="3">
    <source>
        <dbReference type="ARBA" id="ARBA00022692"/>
    </source>
</evidence>
<comment type="subcellular location">
    <subcellularLocation>
        <location evidence="1">Membrane</location>
        <topology evidence="1">Multi-pass membrane protein</topology>
    </subcellularLocation>
</comment>
<feature type="transmembrane region" description="Helical" evidence="7">
    <location>
        <begin position="46"/>
        <end position="65"/>
    </location>
</feature>
<dbReference type="PANTHER" id="PTHR11266:SF17">
    <property type="entry name" value="PROTEIN MPV17"/>
    <property type="match status" value="1"/>
</dbReference>
<evidence type="ECO:0000256" key="2">
    <source>
        <dbReference type="ARBA" id="ARBA00006824"/>
    </source>
</evidence>
<name>A0A1I8Q099_STOCA</name>
<dbReference type="OrthoDB" id="430207at2759"/>
<keyword evidence="5 7" id="KW-0472">Membrane</keyword>
<sequence length="193" mass="21755">MSLRLRLIGPYVSEGLRAAAIMGTGDILAQTVVEKKQMKDIDVIRTMKYGSLGMLFVGPVLKYWFGLLDRTIRGKQGSVSRTLKKMAVDQTIMAPALNFTIAGLVGLINSEEPRQIMERIKVQYPDIMKTNYMIWPAVQIINFGLVPLRYQVVFVQTIAVFWNCFVSQMLNEKLSKSLDEVAEEQTSTSLQSN</sequence>
<dbReference type="GO" id="GO:0016020">
    <property type="term" value="C:membrane"/>
    <property type="evidence" value="ECO:0007669"/>
    <property type="project" value="UniProtKB-SubCell"/>
</dbReference>
<dbReference type="Pfam" id="PF04117">
    <property type="entry name" value="Mpv17_PMP22"/>
    <property type="match status" value="1"/>
</dbReference>
<gene>
    <name evidence="8" type="primary">106089670</name>
</gene>
<evidence type="ECO:0000256" key="4">
    <source>
        <dbReference type="ARBA" id="ARBA00022989"/>
    </source>
</evidence>
<dbReference type="KEGG" id="scac:106089670"/>
<evidence type="ECO:0000313" key="8">
    <source>
        <dbReference type="EnsemblMetazoa" id="SCAU012682-PA"/>
    </source>
</evidence>
<feature type="transmembrane region" description="Helical" evidence="7">
    <location>
        <begin position="92"/>
        <end position="109"/>
    </location>
</feature>
<dbReference type="Proteomes" id="UP000095300">
    <property type="component" value="Unassembled WGS sequence"/>
</dbReference>
<keyword evidence="4 7" id="KW-1133">Transmembrane helix</keyword>
<dbReference type="STRING" id="35570.A0A1I8Q099"/>
<evidence type="ECO:0000256" key="5">
    <source>
        <dbReference type="ARBA" id="ARBA00023136"/>
    </source>
</evidence>
<evidence type="ECO:0000256" key="1">
    <source>
        <dbReference type="ARBA" id="ARBA00004141"/>
    </source>
</evidence>
<dbReference type="GO" id="GO:0015267">
    <property type="term" value="F:channel activity"/>
    <property type="evidence" value="ECO:0007669"/>
    <property type="project" value="TreeGrafter"/>
</dbReference>
<dbReference type="InterPro" id="IPR007248">
    <property type="entry name" value="Mpv17_PMP22"/>
</dbReference>
<dbReference type="GO" id="GO:1901858">
    <property type="term" value="P:regulation of mitochondrial DNA metabolic process"/>
    <property type="evidence" value="ECO:0007669"/>
    <property type="project" value="TreeGrafter"/>
</dbReference>
<proteinExistence type="inferred from homology"/>